<reference evidence="1" key="1">
    <citation type="submission" date="2021-09" db="EMBL/GenBank/DDBJ databases">
        <title>A high-quality genome of the endoparasitic fungus Hirsutella rhossiliensis with a comparison of Hirsutella genomes reveals transposable elements contributing to genome size variation.</title>
        <authorList>
            <person name="Lin R."/>
            <person name="Jiao Y."/>
            <person name="Sun X."/>
            <person name="Ling J."/>
            <person name="Xie B."/>
            <person name="Cheng X."/>
        </authorList>
    </citation>
    <scope>NUCLEOTIDE SEQUENCE</scope>
    <source>
        <strain evidence="1">HR02</strain>
    </source>
</reference>
<proteinExistence type="predicted"/>
<evidence type="ECO:0000313" key="2">
    <source>
        <dbReference type="Proteomes" id="UP000824596"/>
    </source>
</evidence>
<comment type="caution">
    <text evidence="1">The sequence shown here is derived from an EMBL/GenBank/DDBJ whole genome shotgun (WGS) entry which is preliminary data.</text>
</comment>
<name>A0A9P8N1X8_9HYPO</name>
<dbReference type="OrthoDB" id="3348320at2759"/>
<dbReference type="EMBL" id="JAIZPD010000003">
    <property type="protein sequence ID" value="KAH0965385.1"/>
    <property type="molecule type" value="Genomic_DNA"/>
</dbReference>
<gene>
    <name evidence="1" type="ORF">HRG_03401</name>
</gene>
<keyword evidence="2" id="KW-1185">Reference proteome</keyword>
<dbReference type="AlphaFoldDB" id="A0A9P8N1X8"/>
<accession>A0A9P8N1X8</accession>
<sequence>MLPAPSGRQLLTYADMERALTLLDAEIAKSELLMSVAPLRLITVGGSLAVRVCFNRDASYDIDCLLDPNVAAAADYSEEFSAAISTVADNGGYALDWLNQQVELFVARERRFGLFLESVQQGVIVYKGAQLVIYAGRLDWALERKIRRVAHARSRRGVKDVDVPDAAALVRMMRTPGGPPLSFQYVRELNLNGFDAPPTDAAIVEVAEYYARAYGEVGIADMVRDAETGRWKYQGFDKKWVWC</sequence>
<dbReference type="Proteomes" id="UP000824596">
    <property type="component" value="Unassembled WGS sequence"/>
</dbReference>
<organism evidence="1 2">
    <name type="scientific">Hirsutella rhossiliensis</name>
    <dbReference type="NCBI Taxonomy" id="111463"/>
    <lineage>
        <taxon>Eukaryota</taxon>
        <taxon>Fungi</taxon>
        <taxon>Dikarya</taxon>
        <taxon>Ascomycota</taxon>
        <taxon>Pezizomycotina</taxon>
        <taxon>Sordariomycetes</taxon>
        <taxon>Hypocreomycetidae</taxon>
        <taxon>Hypocreales</taxon>
        <taxon>Ophiocordycipitaceae</taxon>
        <taxon>Hirsutella</taxon>
    </lineage>
</organism>
<protein>
    <submittedName>
        <fullName evidence="1">Uncharacterized protein</fullName>
    </submittedName>
</protein>
<dbReference type="RefSeq" id="XP_044722898.1">
    <property type="nucleotide sequence ID" value="XM_044861872.1"/>
</dbReference>
<dbReference type="GeneID" id="68352530"/>
<evidence type="ECO:0000313" key="1">
    <source>
        <dbReference type="EMBL" id="KAH0965385.1"/>
    </source>
</evidence>